<dbReference type="AlphaFoldDB" id="A0A814F201"/>
<dbReference type="PROSITE" id="PS51421">
    <property type="entry name" value="RAS"/>
    <property type="match status" value="1"/>
</dbReference>
<protein>
    <submittedName>
        <fullName evidence="3">Uncharacterized protein</fullName>
    </submittedName>
</protein>
<dbReference type="EMBL" id="CAJNON010000107">
    <property type="protein sequence ID" value="CAF0974855.1"/>
    <property type="molecule type" value="Genomic_DNA"/>
</dbReference>
<dbReference type="GO" id="GO:0003924">
    <property type="term" value="F:GTPase activity"/>
    <property type="evidence" value="ECO:0007669"/>
    <property type="project" value="InterPro"/>
</dbReference>
<organism evidence="3 4">
    <name type="scientific">Adineta steineri</name>
    <dbReference type="NCBI Taxonomy" id="433720"/>
    <lineage>
        <taxon>Eukaryota</taxon>
        <taxon>Metazoa</taxon>
        <taxon>Spiralia</taxon>
        <taxon>Gnathifera</taxon>
        <taxon>Rotifera</taxon>
        <taxon>Eurotatoria</taxon>
        <taxon>Bdelloidea</taxon>
        <taxon>Adinetida</taxon>
        <taxon>Adinetidae</taxon>
        <taxon>Adineta</taxon>
    </lineage>
</organism>
<proteinExistence type="predicted"/>
<dbReference type="PRINTS" id="PR00449">
    <property type="entry name" value="RASTRNSFRMNG"/>
</dbReference>
<accession>A0A814F201</accession>
<dbReference type="InterPro" id="IPR001806">
    <property type="entry name" value="Small_GTPase"/>
</dbReference>
<evidence type="ECO:0000256" key="2">
    <source>
        <dbReference type="ARBA" id="ARBA00023134"/>
    </source>
</evidence>
<keyword evidence="1" id="KW-0547">Nucleotide-binding</keyword>
<dbReference type="InterPro" id="IPR027417">
    <property type="entry name" value="P-loop_NTPase"/>
</dbReference>
<dbReference type="Proteomes" id="UP000663891">
    <property type="component" value="Unassembled WGS sequence"/>
</dbReference>
<sequence length="102" mass="11256">MWAHEIDNIISTDLNKLLVGNKCDLTAERVIDYAQAKDLADSLSIPYVETSAKNASNVQEEFKAKINYLISTTSGIPIEISDINAKSSIKPLETTIETNVKE</sequence>
<dbReference type="FunFam" id="3.40.50.300:FF:001447">
    <property type="entry name" value="Ras-related protein Rab-1B"/>
    <property type="match status" value="1"/>
</dbReference>
<name>A0A814F201_9BILA</name>
<keyword evidence="2" id="KW-0342">GTP-binding</keyword>
<dbReference type="SUPFAM" id="SSF52540">
    <property type="entry name" value="P-loop containing nucleoside triphosphate hydrolases"/>
    <property type="match status" value="1"/>
</dbReference>
<dbReference type="OrthoDB" id="6609578at2759"/>
<dbReference type="GO" id="GO:0005525">
    <property type="term" value="F:GTP binding"/>
    <property type="evidence" value="ECO:0007669"/>
    <property type="project" value="UniProtKB-KW"/>
</dbReference>
<dbReference type="SMART" id="SM00175">
    <property type="entry name" value="RAB"/>
    <property type="match status" value="1"/>
</dbReference>
<dbReference type="PANTHER" id="PTHR47977">
    <property type="entry name" value="RAS-RELATED PROTEIN RAB"/>
    <property type="match status" value="1"/>
</dbReference>
<reference evidence="3" key="1">
    <citation type="submission" date="2021-02" db="EMBL/GenBank/DDBJ databases">
        <authorList>
            <person name="Nowell W R."/>
        </authorList>
    </citation>
    <scope>NUCLEOTIDE SEQUENCE</scope>
</reference>
<dbReference type="PROSITE" id="PS51419">
    <property type="entry name" value="RAB"/>
    <property type="match status" value="1"/>
</dbReference>
<evidence type="ECO:0000313" key="3">
    <source>
        <dbReference type="EMBL" id="CAF0974855.1"/>
    </source>
</evidence>
<gene>
    <name evidence="3" type="ORF">VCS650_LOCUS13338</name>
</gene>
<dbReference type="InterPro" id="IPR050227">
    <property type="entry name" value="Rab"/>
</dbReference>
<evidence type="ECO:0000313" key="4">
    <source>
        <dbReference type="Proteomes" id="UP000663891"/>
    </source>
</evidence>
<comment type="caution">
    <text evidence="3">The sequence shown here is derived from an EMBL/GenBank/DDBJ whole genome shotgun (WGS) entry which is preliminary data.</text>
</comment>
<evidence type="ECO:0000256" key="1">
    <source>
        <dbReference type="ARBA" id="ARBA00022741"/>
    </source>
</evidence>
<dbReference type="Gene3D" id="3.40.50.300">
    <property type="entry name" value="P-loop containing nucleotide triphosphate hydrolases"/>
    <property type="match status" value="1"/>
</dbReference>
<dbReference type="Pfam" id="PF00071">
    <property type="entry name" value="Ras"/>
    <property type="match status" value="1"/>
</dbReference>